<dbReference type="AlphaFoldDB" id="A0A0E9SL42"/>
<reference evidence="1" key="2">
    <citation type="journal article" date="2015" name="Fish Shellfish Immunol.">
        <title>Early steps in the European eel (Anguilla anguilla)-Vibrio vulnificus interaction in the gills: Role of the RtxA13 toxin.</title>
        <authorList>
            <person name="Callol A."/>
            <person name="Pajuelo D."/>
            <person name="Ebbesson L."/>
            <person name="Teles M."/>
            <person name="MacKenzie S."/>
            <person name="Amaro C."/>
        </authorList>
    </citation>
    <scope>NUCLEOTIDE SEQUENCE</scope>
</reference>
<sequence length="72" mass="8576">MVRCFNCTFYCWRGRHWKYKRMKEGVRSVDEKISSLMSDLICDARTGRRRTESSRPLSCLSVFTTKLIIDLH</sequence>
<name>A0A0E9SL42_ANGAN</name>
<evidence type="ECO:0000313" key="1">
    <source>
        <dbReference type="EMBL" id="JAH41375.1"/>
    </source>
</evidence>
<accession>A0A0E9SL42</accession>
<reference evidence="1" key="1">
    <citation type="submission" date="2014-11" db="EMBL/GenBank/DDBJ databases">
        <authorList>
            <person name="Amaro Gonzalez C."/>
        </authorList>
    </citation>
    <scope>NUCLEOTIDE SEQUENCE</scope>
</reference>
<dbReference type="EMBL" id="GBXM01067202">
    <property type="protein sequence ID" value="JAH41375.1"/>
    <property type="molecule type" value="Transcribed_RNA"/>
</dbReference>
<proteinExistence type="predicted"/>
<protein>
    <submittedName>
        <fullName evidence="1">Uncharacterized protein</fullName>
    </submittedName>
</protein>
<organism evidence="1">
    <name type="scientific">Anguilla anguilla</name>
    <name type="common">European freshwater eel</name>
    <name type="synonym">Muraena anguilla</name>
    <dbReference type="NCBI Taxonomy" id="7936"/>
    <lineage>
        <taxon>Eukaryota</taxon>
        <taxon>Metazoa</taxon>
        <taxon>Chordata</taxon>
        <taxon>Craniata</taxon>
        <taxon>Vertebrata</taxon>
        <taxon>Euteleostomi</taxon>
        <taxon>Actinopterygii</taxon>
        <taxon>Neopterygii</taxon>
        <taxon>Teleostei</taxon>
        <taxon>Anguilliformes</taxon>
        <taxon>Anguillidae</taxon>
        <taxon>Anguilla</taxon>
    </lineage>
</organism>